<dbReference type="Proteomes" id="UP000185192">
    <property type="component" value="Unassembled WGS sequence"/>
</dbReference>
<dbReference type="STRING" id="1123272.SAMN02745824_1407"/>
<dbReference type="InterPro" id="IPR029045">
    <property type="entry name" value="ClpP/crotonase-like_dom_sf"/>
</dbReference>
<dbReference type="GO" id="GO:0016829">
    <property type="term" value="F:lyase activity"/>
    <property type="evidence" value="ECO:0007669"/>
    <property type="project" value="UniProtKB-KW"/>
</dbReference>
<dbReference type="EMBL" id="FSQW01000001">
    <property type="protein sequence ID" value="SIN64553.1"/>
    <property type="molecule type" value="Genomic_DNA"/>
</dbReference>
<feature type="region of interest" description="Disordered" evidence="3">
    <location>
        <begin position="267"/>
        <end position="292"/>
    </location>
</feature>
<keyword evidence="5" id="KW-1185">Reference proteome</keyword>
<dbReference type="Gene3D" id="1.10.12.10">
    <property type="entry name" value="Lyase 2-enoyl-coa Hydratase, Chain A, domain 2"/>
    <property type="match status" value="1"/>
</dbReference>
<dbReference type="InterPro" id="IPR014748">
    <property type="entry name" value="Enoyl-CoA_hydra_C"/>
</dbReference>
<reference evidence="5" key="1">
    <citation type="submission" date="2016-11" db="EMBL/GenBank/DDBJ databases">
        <authorList>
            <person name="Varghese N."/>
            <person name="Submissions S."/>
        </authorList>
    </citation>
    <scope>NUCLEOTIDE SEQUENCE [LARGE SCALE GENOMIC DNA]</scope>
    <source>
        <strain evidence="5">DSM 22363</strain>
    </source>
</reference>
<dbReference type="PANTHER" id="PTHR11941:SF54">
    <property type="entry name" value="ENOYL-COA HYDRATASE, MITOCHONDRIAL"/>
    <property type="match status" value="1"/>
</dbReference>
<dbReference type="Gene3D" id="3.90.226.10">
    <property type="entry name" value="2-enoyl-CoA Hydratase, Chain A, domain 1"/>
    <property type="match status" value="1"/>
</dbReference>
<dbReference type="InterPro" id="IPR001753">
    <property type="entry name" value="Enoyl-CoA_hydra/iso"/>
</dbReference>
<evidence type="ECO:0000313" key="5">
    <source>
        <dbReference type="Proteomes" id="UP000185192"/>
    </source>
</evidence>
<dbReference type="OrthoDB" id="9777711at2"/>
<dbReference type="CDD" id="cd06558">
    <property type="entry name" value="crotonase-like"/>
    <property type="match status" value="1"/>
</dbReference>
<keyword evidence="2" id="KW-0456">Lyase</keyword>
<evidence type="ECO:0000256" key="1">
    <source>
        <dbReference type="ARBA" id="ARBA00005254"/>
    </source>
</evidence>
<gene>
    <name evidence="4" type="ORF">SAMN02745824_1407</name>
</gene>
<protein>
    <submittedName>
        <fullName evidence="4">Enoyl-CoA hydratase</fullName>
    </submittedName>
</protein>
<evidence type="ECO:0000256" key="2">
    <source>
        <dbReference type="ARBA" id="ARBA00023239"/>
    </source>
</evidence>
<dbReference type="NCBIfam" id="NF006109">
    <property type="entry name" value="PRK08260.1"/>
    <property type="match status" value="1"/>
</dbReference>
<dbReference type="GO" id="GO:0006635">
    <property type="term" value="P:fatty acid beta-oxidation"/>
    <property type="evidence" value="ECO:0007669"/>
    <property type="project" value="TreeGrafter"/>
</dbReference>
<sequence length="292" mass="31494">MPEFDTILYSREEGIATITLNRPEHMNAFNPQMTKDLLAAFDITDSDDEVKAVIVTGAGDRAFCAGADLGAGGDTFDYTAYDDADSLPKAGDVYRDLGGLVTMRIFDSLKPVIAASNGAAAGVGASMQLAMDIRIASTKGRYGFVFARRGIAPDAAASWFLPRIVGISTALSWTYSGRVFGAEEALKKGLVESLHEPEDLLPAARAIAREIADNCAPVSIAVTRRLMWEMLAAEHPMEAHKADSRAIQSRGASADVREGVAAFLEKRQPDYPDQVSRDFPEMFPDRPKPAFG</sequence>
<comment type="similarity">
    <text evidence="1">Belongs to the enoyl-CoA hydratase/isomerase family.</text>
</comment>
<evidence type="ECO:0000313" key="4">
    <source>
        <dbReference type="EMBL" id="SIN64553.1"/>
    </source>
</evidence>
<evidence type="ECO:0000256" key="3">
    <source>
        <dbReference type="SAM" id="MobiDB-lite"/>
    </source>
</evidence>
<accession>A0A1N6D1F5</accession>
<organism evidence="4 5">
    <name type="scientific">Parasphingorhabdus marina DSM 22363</name>
    <dbReference type="NCBI Taxonomy" id="1123272"/>
    <lineage>
        <taxon>Bacteria</taxon>
        <taxon>Pseudomonadati</taxon>
        <taxon>Pseudomonadota</taxon>
        <taxon>Alphaproteobacteria</taxon>
        <taxon>Sphingomonadales</taxon>
        <taxon>Sphingomonadaceae</taxon>
        <taxon>Parasphingorhabdus</taxon>
    </lineage>
</organism>
<name>A0A1N6D1F5_9SPHN</name>
<proteinExistence type="inferred from homology"/>
<dbReference type="SUPFAM" id="SSF52096">
    <property type="entry name" value="ClpP/crotonase"/>
    <property type="match status" value="1"/>
</dbReference>
<dbReference type="Pfam" id="PF00378">
    <property type="entry name" value="ECH_1"/>
    <property type="match status" value="1"/>
</dbReference>
<dbReference type="RefSeq" id="WP_074204324.1">
    <property type="nucleotide sequence ID" value="NZ_FSQW01000001.1"/>
</dbReference>
<dbReference type="AlphaFoldDB" id="A0A1N6D1F5"/>
<dbReference type="PANTHER" id="PTHR11941">
    <property type="entry name" value="ENOYL-COA HYDRATASE-RELATED"/>
    <property type="match status" value="1"/>
</dbReference>